<dbReference type="OrthoDB" id="2288475at2759"/>
<evidence type="ECO:0000313" key="3">
    <source>
        <dbReference type="EMBL" id="CEP19740.1"/>
    </source>
</evidence>
<feature type="region of interest" description="Disordered" evidence="1">
    <location>
        <begin position="1527"/>
        <end position="1547"/>
    </location>
</feature>
<dbReference type="STRING" id="35722.A0A0B7NVX6"/>
<name>A0A0B7NVX6_9FUNG</name>
<dbReference type="GO" id="GO:0005509">
    <property type="term" value="F:calcium ion binding"/>
    <property type="evidence" value="ECO:0007669"/>
    <property type="project" value="InterPro"/>
</dbReference>
<feature type="compositionally biased region" description="Polar residues" evidence="1">
    <location>
        <begin position="1745"/>
        <end position="1757"/>
    </location>
</feature>
<protein>
    <recommendedName>
        <fullName evidence="2">EF-hand domain-containing protein</fullName>
    </recommendedName>
</protein>
<feature type="compositionally biased region" description="Low complexity" evidence="1">
    <location>
        <begin position="333"/>
        <end position="349"/>
    </location>
</feature>
<sequence length="2765" mass="292794">MSQPTLNASNSTQSCLRQFKDLDKDNLGYLDVAQVRAYFKSQYLPEDDLTELASHPYQGRLTAEQFATAINLSYMKKNDDIEYIPSKFTCLALRCKEAIESVEKDKRVNFETGSKDTLREAFKKLENFMKRYLESLEKLKDSDDSFTQDAASFKLEKMPGSFDFDEHAVNDACISVHERSVATPLVVTPAFLKDPSLGNAPDRIDVTRNEKEPNLDSSLSPSPQAQMNDTSLGSDLKPIFKGSSNGDDVGPNKFLHHANDSYRSNVLNLLRNPATDYDQLENLTDKEREALADYEADDCTALGALTSGIELGKSNNANTKNSADLESRQTTDSAFSTSSAHSSQRSSLSLDNIDESAITPSSAGGTGTSLSNLESDAPHLDDSYGSKDKSHAHDSFQGGLGGNSSKPYIKNAKDAELKPEDHPSISAEQEEVNRKNGVARDSDTLSHTTHLKLVKSNETSKDEPYASKSFKEVFNGIETEPYIQNDKGALLKTEDQAGRTNEDATDNKSLGSTLSQIGAGAASIADAAALSLSGHDENKRNGSGATTFMHERRSRNVYSPSLSFANSLKNTSSTSGDSNQVLSVITNKAGAGTLRDARKENSETVRDISANSADAIGENDKDLSTSLTLSSPKDVKTLVDRDTPLSSKIDNRIGIQTSSNANNGSFTPGREDFDSAVPTDSLKNDGEHVAFGSSSISDSIIVASDINLGSSTSNTSSSRSSSTQKHDNEDNFNNDVANTSGFSGELFGRSKFFKPVPRSIPTISDRSNRTSFSAPASKKATAPSSIRSSGIDICQADLHANFEGNTKDALNKISLGASGDKGQHDSYLHVNANNGLNSKDFDIQKPKIKCSINTSAFEAKVASEINDTVGVNNGDGSIPMKADASESIIPKANKGLPTAKESADFSTDINDSPNSSSDSVLKSDLEFDRKLDKSINVLENNEDSPESGINFNTNVGKSDISSSIDNLSAGIKGLQNSINGSISKTDAEIRSIQADFKGLDTETTGDADIERHFPSIGSDLKNSISGVSKVDGKLDESIETSKLNNMSAKEKINLDTNVNGSFLGKLDANLKSSQCDIDEDLQRSKNTPDISGKLPPFNTDLRGSKHDENNTIDGSVDNPDFKGKVSAIDSDTQNSDIDVNLGKSINTSKIGGELKSLEANLDVDNSGVSVSLGKLSSGFKGLKENIAGVDSPKTSSKLPSLNADLKRPEAEIPKVDVMVDSSVKTPNVGSKILSFDAGLNSRNTDNKNDGFTNTPGVGRNVPSLDGKLSSVDSDVNVPVVEVEVNANPSSFDISETFDKLSGSLKGVGKETSKKFDISANTPDFDSKVPLFDADINNPIDNLTNVDGEIPVLNADSKLDNGELSSTKGGLNSPKANIDARVDIDRPNMSSSLGKLSTGVKELQDDVASKFEKSIDGSGANKELSAVDVNLKGTAVEIPNAGGKLDKPSSSSSIDDDLKIHELDVNVDHPDLSGSLAKLSSGAESLKGNISGKFNGLIDANKIDKELPSLNVDTKSYNMQGNLDSSIKASDIDDKLPSASTNERSLPTNLPKAERSIHTPNINIKLPSADNEFDTSKLKLDAQVDADSSNFPGSVRFSSGLKEFKNTLSEKFDGSFDSVDVNKKIPSLETDLNMPNVTKNLDNPSIDGNIPSLKASSESHNTNLPGMEGTINASKFEDKLPSVDSKFDSSKIGLDGSINVDGPNVPGALGKISSGVKGLKDNVSGKINGSVGTPDIHKEFPASSAGMKSSESNGTFNGSVDVPDVNGKTPSFKTDSKSLIVNAPDVDGSIDVLDLDGKFPSVNGKFNPPEADFNNNLDASKHNVSGSLGKFSSGLKSIKDGISGELNGSVEAPDIHKKLPSLDANIQNPNLDGNVDGSFDVPKIDGKVTSLTTDINCPNANLSDASGSITTAKPDGKLTSIDGKFDSPNVDVGDNVNAKKSSPSSALNKLSSSLKSLKNEISGKLDGSFDTPDIHKELPAIGNANVQSPDLDGKFDGSINTSSLDMAGNMNSGNGNIEGKSPAFDTEIPSIEVNLKSPKEKVGADGTCSSDSLGISAANFKGFKNELAMTTDASTDIPNVDGKYVSASASLKGPILNKNLSGSIKKPDIEGKLTSKDLDGPNLSLPSLDESANVHVSGVSQKNSSFDVDSASNDLSSLDGKLSSGLNGLNVELPDLCGKLNGTINTPNLDDNLPSAKNLKGETQGSVDDSGLNGSLPSTNADLKSPDVDFPKVHGKRDKTISTPHVTSIDSKHLPVDASLMSTNTDLPSIDRDLKSSDVDIDFNAKTDRPGVSGALDKLSARLVDMKEGITGQLTGSVDTDPKFSRKLSLVNDESSNPKLEHALSSYKVNASVDTPSIEGLLPDVADSPKKELGDHFSEAAVSVKGNGSGSPSARLPGVGSLRKISIPEVHADVPEKNAEIDDPVAPPRSPGLSLNKMSTSTAGSIKSPATNTEINADYKGLRFNLSVNDKPATTGLDSVVESDRAVNFDASTGGQLSGDISMDEKDAAEKPGSFFSKPLEKISGGINSFIGDDNDKRKDDESQENKTSANYAILKTRSRSESPNDLSAILDDIVKKRLSNTPSESDVQYDKRKSASCNSGSSEPSNNLSAGVIEPHSSIGGDRPRSVVSDSRFKELDESEGDVIDCSSPLTSTAVPKNAIPFVRLEKMVDASISPGQEPPQVPIHRDDQLQSPTKAHGSSNSLQSTSFRDCSTADAIKTACKMTSDNGTGHRVLKVRDGFENFTGFGVKCVSDNEDTNTSLSSYP</sequence>
<dbReference type="PROSITE" id="PS50222">
    <property type="entry name" value="EF_HAND_2"/>
    <property type="match status" value="1"/>
</dbReference>
<feature type="region of interest" description="Disordered" evidence="1">
    <location>
        <begin position="654"/>
        <end position="679"/>
    </location>
</feature>
<feature type="region of interest" description="Disordered" evidence="1">
    <location>
        <begin position="2418"/>
        <end position="2448"/>
    </location>
</feature>
<feature type="compositionally biased region" description="Polar residues" evidence="1">
    <location>
        <begin position="2200"/>
        <end position="2221"/>
    </location>
</feature>
<dbReference type="InterPro" id="IPR011992">
    <property type="entry name" value="EF-hand-dom_pair"/>
</dbReference>
<feature type="compositionally biased region" description="Polar residues" evidence="1">
    <location>
        <begin position="2435"/>
        <end position="2448"/>
    </location>
</feature>
<feature type="compositionally biased region" description="Polar residues" evidence="1">
    <location>
        <begin position="2595"/>
        <end position="2609"/>
    </location>
</feature>
<feature type="region of interest" description="Disordered" evidence="1">
    <location>
        <begin position="758"/>
        <end position="785"/>
    </location>
</feature>
<feature type="region of interest" description="Disordered" evidence="1">
    <location>
        <begin position="2673"/>
        <end position="2708"/>
    </location>
</feature>
<feature type="region of interest" description="Disordered" evidence="1">
    <location>
        <begin position="197"/>
        <end position="245"/>
    </location>
</feature>
<feature type="compositionally biased region" description="Basic and acidic residues" evidence="1">
    <location>
        <begin position="431"/>
        <end position="444"/>
    </location>
</feature>
<evidence type="ECO:0000313" key="4">
    <source>
        <dbReference type="Proteomes" id="UP000054107"/>
    </source>
</evidence>
<feature type="compositionally biased region" description="Basic and acidic residues" evidence="1">
    <location>
        <begin position="411"/>
        <end position="423"/>
    </location>
</feature>
<feature type="compositionally biased region" description="Polar residues" evidence="1">
    <location>
        <begin position="654"/>
        <end position="666"/>
    </location>
</feature>
<feature type="compositionally biased region" description="Low complexity" evidence="1">
    <location>
        <begin position="708"/>
        <end position="723"/>
    </location>
</feature>
<dbReference type="Proteomes" id="UP000054107">
    <property type="component" value="Unassembled WGS sequence"/>
</dbReference>
<gene>
    <name evidence="3" type="primary">PARPA_14056.1 scaffold 47526</name>
</gene>
<feature type="compositionally biased region" description="Polar residues" evidence="1">
    <location>
        <begin position="1537"/>
        <end position="1547"/>
    </location>
</feature>
<feature type="compositionally biased region" description="Polar residues" evidence="1">
    <location>
        <begin position="358"/>
        <end position="374"/>
    </location>
</feature>
<evidence type="ECO:0000259" key="2">
    <source>
        <dbReference type="PROSITE" id="PS50222"/>
    </source>
</evidence>
<reference evidence="3 4" key="1">
    <citation type="submission" date="2014-09" db="EMBL/GenBank/DDBJ databases">
        <authorList>
            <person name="Ellenberger Sabrina"/>
        </authorList>
    </citation>
    <scope>NUCLEOTIDE SEQUENCE [LARGE SCALE GENOMIC DNA]</scope>
    <source>
        <strain evidence="3 4">CBS 412.66</strain>
    </source>
</reference>
<dbReference type="Gene3D" id="1.10.238.10">
    <property type="entry name" value="EF-hand"/>
    <property type="match status" value="1"/>
</dbReference>
<feature type="region of interest" description="Disordered" evidence="1">
    <location>
        <begin position="534"/>
        <end position="553"/>
    </location>
</feature>
<accession>A0A0B7NVX6</accession>
<dbReference type="SUPFAM" id="SSF47473">
    <property type="entry name" value="EF-hand"/>
    <property type="match status" value="1"/>
</dbReference>
<dbReference type="InterPro" id="IPR002048">
    <property type="entry name" value="EF_hand_dom"/>
</dbReference>
<feature type="compositionally biased region" description="Polar residues" evidence="1">
    <location>
        <begin position="215"/>
        <end position="233"/>
    </location>
</feature>
<feature type="region of interest" description="Disordered" evidence="1">
    <location>
        <begin position="896"/>
        <end position="921"/>
    </location>
</feature>
<feature type="region of interest" description="Disordered" evidence="1">
    <location>
        <begin position="708"/>
        <end position="737"/>
    </location>
</feature>
<evidence type="ECO:0000256" key="1">
    <source>
        <dbReference type="SAM" id="MobiDB-lite"/>
    </source>
</evidence>
<keyword evidence="4" id="KW-1185">Reference proteome</keyword>
<feature type="domain" description="EF-hand" evidence="2">
    <location>
        <begin position="10"/>
        <end position="45"/>
    </location>
</feature>
<feature type="region of interest" description="Disordered" evidence="1">
    <location>
        <begin position="1081"/>
        <end position="1118"/>
    </location>
</feature>
<feature type="region of interest" description="Disordered" evidence="1">
    <location>
        <begin position="1741"/>
        <end position="1761"/>
    </location>
</feature>
<feature type="region of interest" description="Disordered" evidence="1">
    <location>
        <begin position="2186"/>
        <end position="2238"/>
    </location>
</feature>
<dbReference type="EMBL" id="LN734067">
    <property type="protein sequence ID" value="CEP19740.1"/>
    <property type="molecule type" value="Genomic_DNA"/>
</dbReference>
<proteinExistence type="predicted"/>
<organism evidence="3 4">
    <name type="scientific">Parasitella parasitica</name>
    <dbReference type="NCBI Taxonomy" id="35722"/>
    <lineage>
        <taxon>Eukaryota</taxon>
        <taxon>Fungi</taxon>
        <taxon>Fungi incertae sedis</taxon>
        <taxon>Mucoromycota</taxon>
        <taxon>Mucoromycotina</taxon>
        <taxon>Mucoromycetes</taxon>
        <taxon>Mucorales</taxon>
        <taxon>Mucorineae</taxon>
        <taxon>Mucoraceae</taxon>
        <taxon>Parasitella</taxon>
    </lineage>
</organism>
<feature type="compositionally biased region" description="Low complexity" evidence="1">
    <location>
        <begin position="906"/>
        <end position="920"/>
    </location>
</feature>
<feature type="region of interest" description="Disordered" evidence="1">
    <location>
        <begin position="311"/>
        <end position="464"/>
    </location>
</feature>
<feature type="compositionally biased region" description="Polar residues" evidence="1">
    <location>
        <begin position="313"/>
        <end position="322"/>
    </location>
</feature>
<feature type="compositionally biased region" description="Basic and acidic residues" evidence="1">
    <location>
        <begin position="202"/>
        <end position="214"/>
    </location>
</feature>
<feature type="region of interest" description="Disordered" evidence="1">
    <location>
        <begin position="2489"/>
        <end position="2633"/>
    </location>
</feature>
<feature type="compositionally biased region" description="Basic and acidic residues" evidence="1">
    <location>
        <begin position="376"/>
        <end position="394"/>
    </location>
</feature>
<feature type="compositionally biased region" description="Basic and acidic residues" evidence="1">
    <location>
        <begin position="2533"/>
        <end position="2544"/>
    </location>
</feature>
<feature type="compositionally biased region" description="Low complexity" evidence="1">
    <location>
        <begin position="770"/>
        <end position="785"/>
    </location>
</feature>
<feature type="compositionally biased region" description="Polar residues" evidence="1">
    <location>
        <begin position="2690"/>
        <end position="2708"/>
    </location>
</feature>